<evidence type="ECO:0000256" key="3">
    <source>
        <dbReference type="ARBA" id="ARBA00022676"/>
    </source>
</evidence>
<feature type="transmembrane region" description="Helical" evidence="8">
    <location>
        <begin position="6"/>
        <end position="28"/>
    </location>
</feature>
<dbReference type="PANTHER" id="PTHR33908">
    <property type="entry name" value="MANNOSYLTRANSFERASE YKCB-RELATED"/>
    <property type="match status" value="1"/>
</dbReference>
<feature type="transmembrane region" description="Helical" evidence="8">
    <location>
        <begin position="263"/>
        <end position="281"/>
    </location>
</feature>
<evidence type="ECO:0000256" key="6">
    <source>
        <dbReference type="ARBA" id="ARBA00022989"/>
    </source>
</evidence>
<feature type="transmembrane region" description="Helical" evidence="8">
    <location>
        <begin position="427"/>
        <end position="448"/>
    </location>
</feature>
<evidence type="ECO:0000256" key="8">
    <source>
        <dbReference type="SAM" id="Phobius"/>
    </source>
</evidence>
<evidence type="ECO:0000256" key="5">
    <source>
        <dbReference type="ARBA" id="ARBA00022692"/>
    </source>
</evidence>
<evidence type="ECO:0000256" key="2">
    <source>
        <dbReference type="ARBA" id="ARBA00022475"/>
    </source>
</evidence>
<feature type="transmembrane region" description="Helical" evidence="8">
    <location>
        <begin position="137"/>
        <end position="155"/>
    </location>
</feature>
<keyword evidence="10" id="KW-1185">Reference proteome</keyword>
<dbReference type="Proteomes" id="UP001500326">
    <property type="component" value="Unassembled WGS sequence"/>
</dbReference>
<evidence type="ECO:0000313" key="9">
    <source>
        <dbReference type="EMBL" id="GAA1985031.1"/>
    </source>
</evidence>
<keyword evidence="2" id="KW-1003">Cell membrane</keyword>
<evidence type="ECO:0000256" key="7">
    <source>
        <dbReference type="ARBA" id="ARBA00023136"/>
    </source>
</evidence>
<dbReference type="PANTHER" id="PTHR33908:SF3">
    <property type="entry name" value="UNDECAPRENYL PHOSPHATE-ALPHA-4-AMINO-4-DEOXY-L-ARABINOSE ARABINOSYL TRANSFERASE"/>
    <property type="match status" value="1"/>
</dbReference>
<evidence type="ECO:0000313" key="10">
    <source>
        <dbReference type="Proteomes" id="UP001500326"/>
    </source>
</evidence>
<dbReference type="EMBL" id="BAAAOH010000001">
    <property type="protein sequence ID" value="GAA1985031.1"/>
    <property type="molecule type" value="Genomic_DNA"/>
</dbReference>
<evidence type="ECO:0000256" key="4">
    <source>
        <dbReference type="ARBA" id="ARBA00022679"/>
    </source>
</evidence>
<comment type="caution">
    <text evidence="9">The sequence shown here is derived from an EMBL/GenBank/DDBJ whole genome shotgun (WGS) entry which is preliminary data.</text>
</comment>
<comment type="subcellular location">
    <subcellularLocation>
        <location evidence="1">Cell membrane</location>
        <topology evidence="1">Multi-pass membrane protein</topology>
    </subcellularLocation>
</comment>
<feature type="transmembrane region" description="Helical" evidence="8">
    <location>
        <begin position="359"/>
        <end position="382"/>
    </location>
</feature>
<keyword evidence="3" id="KW-0328">Glycosyltransferase</keyword>
<accession>A0ABN2SEB9</accession>
<dbReference type="Pfam" id="PF09913">
    <property type="entry name" value="DUF2142"/>
    <property type="match status" value="1"/>
</dbReference>
<feature type="transmembrane region" description="Helical" evidence="8">
    <location>
        <begin position="394"/>
        <end position="415"/>
    </location>
</feature>
<feature type="transmembrane region" description="Helical" evidence="8">
    <location>
        <begin position="333"/>
        <end position="352"/>
    </location>
</feature>
<evidence type="ECO:0000256" key="1">
    <source>
        <dbReference type="ARBA" id="ARBA00004651"/>
    </source>
</evidence>
<keyword evidence="5 8" id="KW-0812">Transmembrane</keyword>
<feature type="transmembrane region" description="Helical" evidence="8">
    <location>
        <begin position="167"/>
        <end position="186"/>
    </location>
</feature>
<feature type="transmembrane region" description="Helical" evidence="8">
    <location>
        <begin position="468"/>
        <end position="491"/>
    </location>
</feature>
<dbReference type="InterPro" id="IPR018674">
    <property type="entry name" value="DUF2142_membrane"/>
</dbReference>
<sequence>MPSEGAYRLAVIALTLVMLSGSVLWALVRPPFSGPDELIHYNSVVRVVAGGGWPLPYTARVTDSTVTAAAESGNAYGGQGMAVLPAPDDRSLLLEGDTWQNHGRDQMLQHPPGYYYLLAGVVVALGGPELRWDHAQLAIRMASGVLLAASVPFLVGTARRVTRSRRAGLAGGASALFVAYFANMGGLINNDTLLITACSASIYFVVRARTSVRARAVLLAASGIALGVALLTKGLALLLIPVIVLLAVVAVARLEVPLFRKALLILLPAAIAFVIGGWWWVRNLILLGKVQPNLLGNRAHRDIADPAYSLTEFLQSTVLRLNRTFWSLGLPDLYADIAGVILLAAIVVAIIVSRERATIAILWLFPGLVVVTIMLNAHSIFWDTGDPARGIQGRYLFCGIAALCVTVGCLAQWVARPLGPRARRFGSATFCVAAAAATFAAIAYVFVAEWGAGSSGVETSATAHGISTLWYSVVPILGLLALAGLVTVLLVSPLALDGDREPLPVEAGTAAQSLRRTEE</sequence>
<dbReference type="InterPro" id="IPR050297">
    <property type="entry name" value="LipidA_mod_glycosyltrf_83"/>
</dbReference>
<dbReference type="RefSeq" id="WP_344060948.1">
    <property type="nucleotide sequence ID" value="NZ_BAAAOH010000001.1"/>
</dbReference>
<protein>
    <recommendedName>
        <fullName evidence="11">Glycosyltransferase RgtA/B/C/D-like domain-containing protein</fullName>
    </recommendedName>
</protein>
<proteinExistence type="predicted"/>
<name>A0ABN2SEB9_9MICO</name>
<evidence type="ECO:0008006" key="11">
    <source>
        <dbReference type="Google" id="ProtNLM"/>
    </source>
</evidence>
<keyword evidence="7 8" id="KW-0472">Membrane</keyword>
<gene>
    <name evidence="9" type="ORF">GCM10009777_18750</name>
</gene>
<reference evidence="9 10" key="1">
    <citation type="journal article" date="2019" name="Int. J. Syst. Evol. Microbiol.">
        <title>The Global Catalogue of Microorganisms (GCM) 10K type strain sequencing project: providing services to taxonomists for standard genome sequencing and annotation.</title>
        <authorList>
            <consortium name="The Broad Institute Genomics Platform"/>
            <consortium name="The Broad Institute Genome Sequencing Center for Infectious Disease"/>
            <person name="Wu L."/>
            <person name="Ma J."/>
        </authorList>
    </citation>
    <scope>NUCLEOTIDE SEQUENCE [LARGE SCALE GENOMIC DNA]</scope>
    <source>
        <strain evidence="9 10">JCM 14902</strain>
    </source>
</reference>
<keyword evidence="4" id="KW-0808">Transferase</keyword>
<feature type="transmembrane region" description="Helical" evidence="8">
    <location>
        <begin position="238"/>
        <end position="256"/>
    </location>
</feature>
<keyword evidence="6 8" id="KW-1133">Transmembrane helix</keyword>
<organism evidence="9 10">
    <name type="scientific">Microbacterium pumilum</name>
    <dbReference type="NCBI Taxonomy" id="344165"/>
    <lineage>
        <taxon>Bacteria</taxon>
        <taxon>Bacillati</taxon>
        <taxon>Actinomycetota</taxon>
        <taxon>Actinomycetes</taxon>
        <taxon>Micrococcales</taxon>
        <taxon>Microbacteriaceae</taxon>
        <taxon>Microbacterium</taxon>
    </lineage>
</organism>